<dbReference type="PANTHER" id="PTHR45719">
    <property type="entry name" value="GLYCOSYLTRANSFERASE"/>
    <property type="match status" value="1"/>
</dbReference>
<dbReference type="PANTHER" id="PTHR45719:SF14">
    <property type="entry name" value="BETA-GLUCURONOSYLTRANSFERASE GLCAT14A"/>
    <property type="match status" value="1"/>
</dbReference>
<comment type="caution">
    <text evidence="7">The sequence shown here is derived from an EMBL/GenBank/DDBJ whole genome shotgun (WGS) entry which is preliminary data.</text>
</comment>
<keyword evidence="6" id="KW-1133">Transmembrane helix</keyword>
<dbReference type="Proteomes" id="UP001152523">
    <property type="component" value="Unassembled WGS sequence"/>
</dbReference>
<dbReference type="GO" id="GO:0015020">
    <property type="term" value="F:glucuronosyltransferase activity"/>
    <property type="evidence" value="ECO:0007669"/>
    <property type="project" value="InterPro"/>
</dbReference>
<evidence type="ECO:0000256" key="6">
    <source>
        <dbReference type="SAM" id="Phobius"/>
    </source>
</evidence>
<keyword evidence="3" id="KW-0808">Transferase</keyword>
<dbReference type="EMBL" id="CAMAPF010000128">
    <property type="protein sequence ID" value="CAH9104868.1"/>
    <property type="molecule type" value="Genomic_DNA"/>
</dbReference>
<evidence type="ECO:0000313" key="8">
    <source>
        <dbReference type="Proteomes" id="UP001152523"/>
    </source>
</evidence>
<dbReference type="InterPro" id="IPR044610">
    <property type="entry name" value="GLCAT14A/B/C"/>
</dbReference>
<evidence type="ECO:0000313" key="7">
    <source>
        <dbReference type="EMBL" id="CAH9104868.1"/>
    </source>
</evidence>
<keyword evidence="8" id="KW-1185">Reference proteome</keyword>
<dbReference type="InterPro" id="IPR003406">
    <property type="entry name" value="Glyco_trans_14"/>
</dbReference>
<comment type="subcellular location">
    <subcellularLocation>
        <location evidence="1">Membrane</location>
        <topology evidence="1">Single-pass type II membrane protein</topology>
    </subcellularLocation>
</comment>
<dbReference type="Pfam" id="PF02485">
    <property type="entry name" value="Branch"/>
    <property type="match status" value="1"/>
</dbReference>
<accession>A0AAV0DS98</accession>
<evidence type="ECO:0000256" key="1">
    <source>
        <dbReference type="ARBA" id="ARBA00004606"/>
    </source>
</evidence>
<name>A0AAV0DS98_9ASTE</name>
<evidence type="ECO:0000256" key="2">
    <source>
        <dbReference type="ARBA" id="ARBA00022676"/>
    </source>
</evidence>
<gene>
    <name evidence="7" type="ORF">CEPIT_LOCUS16939</name>
</gene>
<keyword evidence="4 6" id="KW-0472">Membrane</keyword>
<feature type="transmembrane region" description="Helical" evidence="6">
    <location>
        <begin position="20"/>
        <end position="41"/>
    </location>
</feature>
<protein>
    <submittedName>
        <fullName evidence="7">Uncharacterized protein</fullName>
    </submittedName>
</protein>
<evidence type="ECO:0000256" key="3">
    <source>
        <dbReference type="ARBA" id="ARBA00022679"/>
    </source>
</evidence>
<proteinExistence type="predicted"/>
<evidence type="ECO:0000256" key="4">
    <source>
        <dbReference type="ARBA" id="ARBA00023136"/>
    </source>
</evidence>
<dbReference type="GO" id="GO:0016020">
    <property type="term" value="C:membrane"/>
    <property type="evidence" value="ECO:0007669"/>
    <property type="project" value="UniProtKB-SubCell"/>
</dbReference>
<keyword evidence="2" id="KW-0328">Glycosyltransferase</keyword>
<keyword evidence="6" id="KW-0812">Transmembrane</keyword>
<reference evidence="7" key="1">
    <citation type="submission" date="2022-07" db="EMBL/GenBank/DDBJ databases">
        <authorList>
            <person name="Macas J."/>
            <person name="Novak P."/>
            <person name="Neumann P."/>
        </authorList>
    </citation>
    <scope>NUCLEOTIDE SEQUENCE</scope>
</reference>
<dbReference type="AlphaFoldDB" id="A0AAV0DS98"/>
<sequence>MLPVLYKRSMKNSGAGKKWLYALFSAAFISALILLSSITGFSSSNYAFSSDSPFASTVHRGPGHPPAFAYYISGGKGEAERMFRLLLAVYHPRNRYLLHIGADGNEEERIKLAVMAKSVPAIRAFGNVDLVGKPDPVTNMGSTSLAAVLRAVAILLKVDSGWDWFITLSTRDYPLVSQDELSHVFSKVRRDLNFIDHSSDLGWKMDQRIRPIVVDPGIYLARRTQIFYASEKRPMPDSFTVFTGSPWVILSRSFLEFCIFGWDNLPRTLLMYFTNSLLSQEVYFHSVICNSLEFKNTTVNSDLRYLVWDNPPKMEPHFLDKSDYEDMVQSGAAFARQFERDGPVLDMIDKNILNRSHNRVTPGAWCTGRDTWLMDPCSQWGDVNVVKAGPIAKRLGASVDKLLEDWQSQLNQCK</sequence>
<keyword evidence="5" id="KW-0325">Glycoprotein</keyword>
<organism evidence="7 8">
    <name type="scientific">Cuscuta epithymum</name>
    <dbReference type="NCBI Taxonomy" id="186058"/>
    <lineage>
        <taxon>Eukaryota</taxon>
        <taxon>Viridiplantae</taxon>
        <taxon>Streptophyta</taxon>
        <taxon>Embryophyta</taxon>
        <taxon>Tracheophyta</taxon>
        <taxon>Spermatophyta</taxon>
        <taxon>Magnoliopsida</taxon>
        <taxon>eudicotyledons</taxon>
        <taxon>Gunneridae</taxon>
        <taxon>Pentapetalae</taxon>
        <taxon>asterids</taxon>
        <taxon>lamiids</taxon>
        <taxon>Solanales</taxon>
        <taxon>Convolvulaceae</taxon>
        <taxon>Cuscuteae</taxon>
        <taxon>Cuscuta</taxon>
        <taxon>Cuscuta subgen. Cuscuta</taxon>
    </lineage>
</organism>
<evidence type="ECO:0000256" key="5">
    <source>
        <dbReference type="ARBA" id="ARBA00023180"/>
    </source>
</evidence>